<dbReference type="PANTHER" id="PTHR13832:SF354">
    <property type="entry name" value="GM14138P"/>
    <property type="match status" value="1"/>
</dbReference>
<dbReference type="Gene3D" id="3.60.40.10">
    <property type="entry name" value="PPM-type phosphatase domain"/>
    <property type="match status" value="1"/>
</dbReference>
<dbReference type="InterPro" id="IPR001932">
    <property type="entry name" value="PPM-type_phosphatase-like_dom"/>
</dbReference>
<dbReference type="PROSITE" id="PS51746">
    <property type="entry name" value="PPM_2"/>
    <property type="match status" value="1"/>
</dbReference>
<evidence type="ECO:0000313" key="7">
    <source>
        <dbReference type="RefSeq" id="XP_013411211.1"/>
    </source>
</evidence>
<evidence type="ECO:0000313" key="6">
    <source>
        <dbReference type="Proteomes" id="UP000085678"/>
    </source>
</evidence>
<feature type="domain" description="PPM-type phosphatase" evidence="5">
    <location>
        <begin position="111"/>
        <end position="484"/>
    </location>
</feature>
<dbReference type="GeneID" id="106174275"/>
<keyword evidence="1" id="KW-0479">Metal-binding</keyword>
<dbReference type="Pfam" id="PF00481">
    <property type="entry name" value="PP2C"/>
    <property type="match status" value="2"/>
</dbReference>
<keyword evidence="2 4" id="KW-0378">Hydrolase</keyword>
<dbReference type="AlphaFoldDB" id="A0A1S3JM61"/>
<dbReference type="OrthoDB" id="10264738at2759"/>
<dbReference type="PROSITE" id="PS01032">
    <property type="entry name" value="PPM_1"/>
    <property type="match status" value="1"/>
</dbReference>
<evidence type="ECO:0000256" key="2">
    <source>
        <dbReference type="ARBA" id="ARBA00022801"/>
    </source>
</evidence>
<comment type="similarity">
    <text evidence="4">Belongs to the PP2C family.</text>
</comment>
<keyword evidence="3 4" id="KW-0904">Protein phosphatase</keyword>
<dbReference type="Proteomes" id="UP000085678">
    <property type="component" value="Unplaced"/>
</dbReference>
<reference evidence="7" key="1">
    <citation type="submission" date="2025-08" db="UniProtKB">
        <authorList>
            <consortium name="RefSeq"/>
        </authorList>
    </citation>
    <scope>IDENTIFICATION</scope>
    <source>
        <tissue evidence="7">Gonads</tissue>
    </source>
</reference>
<dbReference type="GO" id="GO:0005739">
    <property type="term" value="C:mitochondrion"/>
    <property type="evidence" value="ECO:0007669"/>
    <property type="project" value="TreeGrafter"/>
</dbReference>
<evidence type="ECO:0000256" key="3">
    <source>
        <dbReference type="ARBA" id="ARBA00022912"/>
    </source>
</evidence>
<keyword evidence="6" id="KW-1185">Reference proteome</keyword>
<dbReference type="GO" id="GO:0004741">
    <property type="term" value="F:[pyruvate dehydrogenase (acetyl-transferring)]-phosphatase activity"/>
    <property type="evidence" value="ECO:0007669"/>
    <property type="project" value="TreeGrafter"/>
</dbReference>
<dbReference type="GO" id="GO:0046872">
    <property type="term" value="F:metal ion binding"/>
    <property type="evidence" value="ECO:0007669"/>
    <property type="project" value="UniProtKB-KW"/>
</dbReference>
<organism evidence="6 7">
    <name type="scientific">Lingula anatina</name>
    <name type="common">Brachiopod</name>
    <name type="synonym">Lingula unguis</name>
    <dbReference type="NCBI Taxonomy" id="7574"/>
    <lineage>
        <taxon>Eukaryota</taxon>
        <taxon>Metazoa</taxon>
        <taxon>Spiralia</taxon>
        <taxon>Lophotrochozoa</taxon>
        <taxon>Brachiopoda</taxon>
        <taxon>Linguliformea</taxon>
        <taxon>Lingulata</taxon>
        <taxon>Lingulida</taxon>
        <taxon>Linguloidea</taxon>
        <taxon>Lingulidae</taxon>
        <taxon>Lingula</taxon>
    </lineage>
</organism>
<proteinExistence type="inferred from homology"/>
<name>A0A1S3JM61_LINAN</name>
<accession>A0A1S3JM61</accession>
<evidence type="ECO:0000256" key="1">
    <source>
        <dbReference type="ARBA" id="ARBA00022723"/>
    </source>
</evidence>
<dbReference type="InterPro" id="IPR036457">
    <property type="entry name" value="PPM-type-like_dom_sf"/>
</dbReference>
<dbReference type="RefSeq" id="XP_013411211.1">
    <property type="nucleotide sequence ID" value="XM_013555757.1"/>
</dbReference>
<dbReference type="InterPro" id="IPR000222">
    <property type="entry name" value="PP2C_BS"/>
</dbReference>
<dbReference type="CDD" id="cd00143">
    <property type="entry name" value="PP2Cc"/>
    <property type="match status" value="1"/>
</dbReference>
<dbReference type="SUPFAM" id="SSF81606">
    <property type="entry name" value="PP2C-like"/>
    <property type="match status" value="1"/>
</dbReference>
<evidence type="ECO:0000259" key="5">
    <source>
        <dbReference type="PROSITE" id="PS51746"/>
    </source>
</evidence>
<dbReference type="InterPro" id="IPR015655">
    <property type="entry name" value="PP2C"/>
</dbReference>
<evidence type="ECO:0000256" key="4">
    <source>
        <dbReference type="RuleBase" id="RU003465"/>
    </source>
</evidence>
<sequence length="506" mass="56698">MLNRFKSVVENVMGGIQSIPHNTEKAGNPESLEIKYAYARPDFLQLTHEEVHVSADHASRPILVPRSIERLPWNAGYAEVINGGKSKYNEDQAKAVQFMLKPPSVQPNSEDNRVLSKKKTEPVELKHITTTNLSIKNIPCTYFAIFDGHAGTGAALMAMNLLDYHVKEKLLDCIDLILSKKGLLPPQSPGAEQNSIYAATPRYGMTSKESSISVEDLVCGALEAAFVEMDNHIARERTTFRIIGGCTALVALFFMDKLYVANAGDCRAVIVKDGTSIQMSKDFTPESERQRLQYLGYLQPELLHNEFTHLDFPRRVHKKDIGKRMLYRDAQMSGWAYKTVEEGDLKFPLVFGDGKRARVLATIGVTRGFGDHDLMVHDSNIHIKPFLTPVPEVKVYDMTSCKHSEDDVLILGSDGYWDVTSNEKTVDLVLESLKHYHKGDQSRYTRLAQDLVMFARGLLKGRAWKTEGDKSASGDDITIFAIPLYRYKPLNLGKSRTSQTNSIPNS</sequence>
<dbReference type="PANTHER" id="PTHR13832">
    <property type="entry name" value="PROTEIN PHOSPHATASE 2C"/>
    <property type="match status" value="1"/>
</dbReference>
<protein>
    <submittedName>
        <fullName evidence="7">Protein phosphatase 1H isoform X2</fullName>
    </submittedName>
</protein>
<dbReference type="SMART" id="SM00332">
    <property type="entry name" value="PP2Cc"/>
    <property type="match status" value="1"/>
</dbReference>
<gene>
    <name evidence="7" type="primary">LOC106174275</name>
</gene>